<reference evidence="11" key="1">
    <citation type="journal article" date="2023" name="IScience">
        <title>Live-bearing cockroach genome reveals convergent evolutionary mechanisms linked to viviparity in insects and beyond.</title>
        <authorList>
            <person name="Fouks B."/>
            <person name="Harrison M.C."/>
            <person name="Mikhailova A.A."/>
            <person name="Marchal E."/>
            <person name="English S."/>
            <person name="Carruthers M."/>
            <person name="Jennings E.C."/>
            <person name="Chiamaka E.L."/>
            <person name="Frigard R.A."/>
            <person name="Pippel M."/>
            <person name="Attardo G.M."/>
            <person name="Benoit J.B."/>
            <person name="Bornberg-Bauer E."/>
            <person name="Tobe S.S."/>
        </authorList>
    </citation>
    <scope>NUCLEOTIDE SEQUENCE</scope>
    <source>
        <tissue evidence="11">Testes</tissue>
    </source>
</reference>
<dbReference type="SUPFAM" id="SSF53474">
    <property type="entry name" value="alpha/beta-Hydrolases"/>
    <property type="match status" value="1"/>
</dbReference>
<comment type="similarity">
    <text evidence="1">Belongs to the palmitoyl-protein thioesterase family.</text>
</comment>
<feature type="chain" id="PRO_5042267591" description="Palmitoyl-protein thioesterase 1" evidence="10">
    <location>
        <begin position="19"/>
        <end position="311"/>
    </location>
</feature>
<dbReference type="EMBL" id="JASPKZ010009814">
    <property type="protein sequence ID" value="KAJ9575901.1"/>
    <property type="molecule type" value="Genomic_DNA"/>
</dbReference>
<dbReference type="EC" id="3.1.2.22" evidence="2"/>
<dbReference type="Proteomes" id="UP001233999">
    <property type="component" value="Unassembled WGS sequence"/>
</dbReference>
<gene>
    <name evidence="11" type="ORF">L9F63_007213</name>
</gene>
<dbReference type="PANTHER" id="PTHR11247:SF8">
    <property type="entry name" value="PALMITOYL-PROTEIN THIOESTERASE 1"/>
    <property type="match status" value="1"/>
</dbReference>
<dbReference type="InterPro" id="IPR029058">
    <property type="entry name" value="AB_hydrolase_fold"/>
</dbReference>
<sequence>MGVIKLQVLFVYLTLVSSKLTNSEIMSIEGKAPKPVVLWHGMGDCCCNPLSLGRIKDVIEDNVAGIYVKSLKIGSSIAKDIENGFFLNANTQVEEVCKQLNDDEQLENGYNAIGFSQGGQFLRAIAQRCPSPPMLNLITIGSQHQGVYGLPYCLYPKRWCDYARELLTYGAYLSWVQDYLVQAEYWHDPMKEDEYKAKSIFLADINNERGKNKTYIKNMLKLKNFVMVKFNNDTMVEPKETEWFGYYKPGQATEVMSLQESDLYNKDRLGLKQMDKLGKLKFLAVDGNHLHFTEDWFIENIINPYLKNYDH</sequence>
<comment type="catalytic activity">
    <reaction evidence="9">
        <text>S-hexadecanoyl-L-cysteinyl-[protein] + H2O = L-cysteinyl-[protein] + hexadecanoate + H(+)</text>
        <dbReference type="Rhea" id="RHEA:19233"/>
        <dbReference type="Rhea" id="RHEA-COMP:10131"/>
        <dbReference type="Rhea" id="RHEA-COMP:11032"/>
        <dbReference type="ChEBI" id="CHEBI:7896"/>
        <dbReference type="ChEBI" id="CHEBI:15377"/>
        <dbReference type="ChEBI" id="CHEBI:15378"/>
        <dbReference type="ChEBI" id="CHEBI:29950"/>
        <dbReference type="ChEBI" id="CHEBI:74151"/>
        <dbReference type="EC" id="3.1.2.22"/>
    </reaction>
    <physiologicalReaction direction="left-to-right" evidence="9">
        <dbReference type="Rhea" id="RHEA:19234"/>
    </physiologicalReaction>
</comment>
<evidence type="ECO:0000256" key="8">
    <source>
        <dbReference type="ARBA" id="ARBA00031934"/>
    </source>
</evidence>
<dbReference type="GO" id="GO:0005764">
    <property type="term" value="C:lysosome"/>
    <property type="evidence" value="ECO:0007669"/>
    <property type="project" value="TreeGrafter"/>
</dbReference>
<dbReference type="InterPro" id="IPR002472">
    <property type="entry name" value="Palm_thioest"/>
</dbReference>
<keyword evidence="4 10" id="KW-0732">Signal</keyword>
<keyword evidence="5" id="KW-0378">Hydrolase</keyword>
<organism evidence="11 12">
    <name type="scientific">Diploptera punctata</name>
    <name type="common">Pacific beetle cockroach</name>
    <dbReference type="NCBI Taxonomy" id="6984"/>
    <lineage>
        <taxon>Eukaryota</taxon>
        <taxon>Metazoa</taxon>
        <taxon>Ecdysozoa</taxon>
        <taxon>Arthropoda</taxon>
        <taxon>Hexapoda</taxon>
        <taxon>Insecta</taxon>
        <taxon>Pterygota</taxon>
        <taxon>Neoptera</taxon>
        <taxon>Polyneoptera</taxon>
        <taxon>Dictyoptera</taxon>
        <taxon>Blattodea</taxon>
        <taxon>Blaberoidea</taxon>
        <taxon>Blaberidae</taxon>
        <taxon>Diplopterinae</taxon>
        <taxon>Diploptera</taxon>
    </lineage>
</organism>
<evidence type="ECO:0000256" key="6">
    <source>
        <dbReference type="ARBA" id="ARBA00023157"/>
    </source>
</evidence>
<dbReference type="GO" id="GO:0008474">
    <property type="term" value="F:palmitoyl-(protein) hydrolase activity"/>
    <property type="evidence" value="ECO:0007669"/>
    <property type="project" value="UniProtKB-EC"/>
</dbReference>
<keyword evidence="12" id="KW-1185">Reference proteome</keyword>
<dbReference type="GO" id="GO:0006898">
    <property type="term" value="P:receptor-mediated endocytosis"/>
    <property type="evidence" value="ECO:0007669"/>
    <property type="project" value="TreeGrafter"/>
</dbReference>
<keyword evidence="7" id="KW-0325">Glycoprotein</keyword>
<dbReference type="FunFam" id="3.40.50.1820:FF:000107">
    <property type="entry name" value="Palmitoyl-protein thioesterase 1"/>
    <property type="match status" value="1"/>
</dbReference>
<evidence type="ECO:0000313" key="12">
    <source>
        <dbReference type="Proteomes" id="UP001233999"/>
    </source>
</evidence>
<proteinExistence type="inferred from homology"/>
<evidence type="ECO:0000256" key="10">
    <source>
        <dbReference type="SAM" id="SignalP"/>
    </source>
</evidence>
<evidence type="ECO:0000313" key="11">
    <source>
        <dbReference type="EMBL" id="KAJ9575901.1"/>
    </source>
</evidence>
<dbReference type="Pfam" id="PF02089">
    <property type="entry name" value="Palm_thioest"/>
    <property type="match status" value="1"/>
</dbReference>
<dbReference type="PANTHER" id="PTHR11247">
    <property type="entry name" value="PALMITOYL-PROTEIN THIOESTERASE/DOLICHYLDIPHOSPHATASE 1"/>
    <property type="match status" value="1"/>
</dbReference>
<protein>
    <recommendedName>
        <fullName evidence="3">Palmitoyl-protein thioesterase 1</fullName>
        <ecNumber evidence="2">3.1.2.22</ecNumber>
    </recommendedName>
    <alternativeName>
        <fullName evidence="8">Palmitoyl-protein hydrolase 1</fullName>
    </alternativeName>
</protein>
<evidence type="ECO:0000256" key="2">
    <source>
        <dbReference type="ARBA" id="ARBA00012423"/>
    </source>
</evidence>
<dbReference type="Gene3D" id="3.40.50.1820">
    <property type="entry name" value="alpha/beta hydrolase"/>
    <property type="match status" value="1"/>
</dbReference>
<feature type="signal peptide" evidence="10">
    <location>
        <begin position="1"/>
        <end position="18"/>
    </location>
</feature>
<evidence type="ECO:0000256" key="9">
    <source>
        <dbReference type="ARBA" id="ARBA00047409"/>
    </source>
</evidence>
<evidence type="ECO:0000256" key="7">
    <source>
        <dbReference type="ARBA" id="ARBA00023180"/>
    </source>
</evidence>
<keyword evidence="6" id="KW-1015">Disulfide bond</keyword>
<comment type="caution">
    <text evidence="11">The sequence shown here is derived from an EMBL/GenBank/DDBJ whole genome shotgun (WGS) entry which is preliminary data.</text>
</comment>
<dbReference type="AlphaFoldDB" id="A0AAD7Z8J8"/>
<evidence type="ECO:0000256" key="4">
    <source>
        <dbReference type="ARBA" id="ARBA00022729"/>
    </source>
</evidence>
<evidence type="ECO:0000256" key="5">
    <source>
        <dbReference type="ARBA" id="ARBA00022801"/>
    </source>
</evidence>
<name>A0AAD7Z8J8_DIPPU</name>
<reference evidence="11" key="2">
    <citation type="submission" date="2023-05" db="EMBL/GenBank/DDBJ databases">
        <authorList>
            <person name="Fouks B."/>
        </authorList>
    </citation>
    <scope>NUCLEOTIDE SEQUENCE</scope>
    <source>
        <strain evidence="11">Stay&amp;Tobe</strain>
        <tissue evidence="11">Testes</tissue>
    </source>
</reference>
<dbReference type="PRINTS" id="PR00414">
    <property type="entry name" value="PPTHIESTRASE"/>
</dbReference>
<evidence type="ECO:0000256" key="1">
    <source>
        <dbReference type="ARBA" id="ARBA00010758"/>
    </source>
</evidence>
<accession>A0AAD7Z8J8</accession>
<evidence type="ECO:0000256" key="3">
    <source>
        <dbReference type="ARBA" id="ARBA00014212"/>
    </source>
</evidence>